<dbReference type="FunFam" id="2.170.190.11:FF:000001">
    <property type="entry name" value="Molybdopterin molybdenumtransferase"/>
    <property type="match status" value="1"/>
</dbReference>
<keyword evidence="7 11" id="KW-0479">Metal-binding</keyword>
<dbReference type="Gene3D" id="3.40.980.10">
    <property type="entry name" value="MoaB/Mog-like domain"/>
    <property type="match status" value="1"/>
</dbReference>
<dbReference type="GO" id="GO:0061599">
    <property type="term" value="F:molybdopterin molybdotransferase activity"/>
    <property type="evidence" value="ECO:0007669"/>
    <property type="project" value="UniProtKB-UniRule"/>
</dbReference>
<evidence type="ECO:0000256" key="2">
    <source>
        <dbReference type="ARBA" id="ARBA00002901"/>
    </source>
</evidence>
<dbReference type="InterPro" id="IPR038987">
    <property type="entry name" value="MoeA-like"/>
</dbReference>
<dbReference type="InterPro" id="IPR036135">
    <property type="entry name" value="MoeA_linker/N_sf"/>
</dbReference>
<dbReference type="PANTHER" id="PTHR10192">
    <property type="entry name" value="MOLYBDOPTERIN BIOSYNTHESIS PROTEIN"/>
    <property type="match status" value="1"/>
</dbReference>
<dbReference type="CDD" id="cd00887">
    <property type="entry name" value="MoeA"/>
    <property type="match status" value="1"/>
</dbReference>
<comment type="pathway">
    <text evidence="3 11">Cofactor biosynthesis; molybdopterin biosynthesis.</text>
</comment>
<dbReference type="Proteomes" id="UP000321062">
    <property type="component" value="Chromosome"/>
</dbReference>
<keyword evidence="5 11" id="KW-0500">Molybdenum</keyword>
<dbReference type="GO" id="GO:0046872">
    <property type="term" value="F:metal ion binding"/>
    <property type="evidence" value="ECO:0007669"/>
    <property type="project" value="UniProtKB-UniRule"/>
</dbReference>
<reference evidence="12 13" key="1">
    <citation type="journal article" date="2015" name="Int. J. Syst. Evol. Microbiol.">
        <title>Youhaiella tibetensis gen. nov., sp. nov., isolated from subsurface sediment.</title>
        <authorList>
            <person name="Wang Y.X."/>
            <person name="Huang F.Q."/>
            <person name="Nogi Y."/>
            <person name="Pang S.J."/>
            <person name="Wang P.K."/>
            <person name="Lv J."/>
        </authorList>
    </citation>
    <scope>NUCLEOTIDE SEQUENCE [LARGE SCALE GENOMIC DNA]</scope>
    <source>
        <strain evidence="13">fig4</strain>
    </source>
</reference>
<evidence type="ECO:0000256" key="4">
    <source>
        <dbReference type="ARBA" id="ARBA00010763"/>
    </source>
</evidence>
<dbReference type="SMART" id="SM00852">
    <property type="entry name" value="MoCF_biosynth"/>
    <property type="match status" value="1"/>
</dbReference>
<protein>
    <recommendedName>
        <fullName evidence="11">Molybdopterin molybdenumtransferase</fullName>
        <ecNumber evidence="11">2.10.1.1</ecNumber>
    </recommendedName>
</protein>
<dbReference type="InterPro" id="IPR005111">
    <property type="entry name" value="MoeA_C_domain_IV"/>
</dbReference>
<evidence type="ECO:0000313" key="12">
    <source>
        <dbReference type="EMBL" id="QEE20512.1"/>
    </source>
</evidence>
<evidence type="ECO:0000256" key="10">
    <source>
        <dbReference type="ARBA" id="ARBA00047317"/>
    </source>
</evidence>
<dbReference type="InterPro" id="IPR036425">
    <property type="entry name" value="MoaB/Mog-like_dom_sf"/>
</dbReference>
<dbReference type="AlphaFoldDB" id="A0A5B9DNF1"/>
<dbReference type="SUPFAM" id="SSF63867">
    <property type="entry name" value="MoeA C-terminal domain-like"/>
    <property type="match status" value="1"/>
</dbReference>
<dbReference type="SUPFAM" id="SSF53218">
    <property type="entry name" value="Molybdenum cofactor biosynthesis proteins"/>
    <property type="match status" value="1"/>
</dbReference>
<dbReference type="Pfam" id="PF03454">
    <property type="entry name" value="MoeA_C"/>
    <property type="match status" value="1"/>
</dbReference>
<dbReference type="UniPathway" id="UPA00344"/>
<keyword evidence="9 11" id="KW-0501">Molybdenum cofactor biosynthesis</keyword>
<dbReference type="KEGG" id="yti:FNA67_10175"/>
<dbReference type="PANTHER" id="PTHR10192:SF5">
    <property type="entry name" value="GEPHYRIN"/>
    <property type="match status" value="1"/>
</dbReference>
<dbReference type="InterPro" id="IPR008284">
    <property type="entry name" value="MoCF_biosynth_CS"/>
</dbReference>
<comment type="catalytic activity">
    <reaction evidence="10">
        <text>adenylyl-molybdopterin + molybdate = Mo-molybdopterin + AMP + H(+)</text>
        <dbReference type="Rhea" id="RHEA:35047"/>
        <dbReference type="ChEBI" id="CHEBI:15378"/>
        <dbReference type="ChEBI" id="CHEBI:36264"/>
        <dbReference type="ChEBI" id="CHEBI:62727"/>
        <dbReference type="ChEBI" id="CHEBI:71302"/>
        <dbReference type="ChEBI" id="CHEBI:456215"/>
        <dbReference type="EC" id="2.10.1.1"/>
    </reaction>
</comment>
<keyword evidence="8 11" id="KW-0460">Magnesium</keyword>
<dbReference type="Pfam" id="PF00994">
    <property type="entry name" value="MoCF_biosynth"/>
    <property type="match status" value="1"/>
</dbReference>
<dbReference type="RefSeq" id="WP_147655956.1">
    <property type="nucleotide sequence ID" value="NZ_BMFM01000001.1"/>
</dbReference>
<dbReference type="InterPro" id="IPR001453">
    <property type="entry name" value="MoaB/Mog_dom"/>
</dbReference>
<evidence type="ECO:0000256" key="7">
    <source>
        <dbReference type="ARBA" id="ARBA00022723"/>
    </source>
</evidence>
<proteinExistence type="inferred from homology"/>
<evidence type="ECO:0000256" key="1">
    <source>
        <dbReference type="ARBA" id="ARBA00001946"/>
    </source>
</evidence>
<comment type="cofactor">
    <cofactor evidence="1 11">
        <name>Mg(2+)</name>
        <dbReference type="ChEBI" id="CHEBI:18420"/>
    </cofactor>
</comment>
<dbReference type="FunFam" id="3.40.980.10:FF:000004">
    <property type="entry name" value="Molybdopterin molybdenumtransferase"/>
    <property type="match status" value="1"/>
</dbReference>
<dbReference type="GO" id="GO:0006777">
    <property type="term" value="P:Mo-molybdopterin cofactor biosynthetic process"/>
    <property type="evidence" value="ECO:0007669"/>
    <property type="project" value="UniProtKB-UniRule"/>
</dbReference>
<evidence type="ECO:0000256" key="9">
    <source>
        <dbReference type="ARBA" id="ARBA00023150"/>
    </source>
</evidence>
<sequence>MSLLPVEQALEQIFSRIPAPTPETVPLAEANGRTLVAPLLAAHSQPPFNASAMDGYAVRAADFAEDATRSVQLVGVSQAGHGFAGTLQPGQAVRIFTGAPVPRGADCVIMQELATASDGAVKFSERPTAGRSIRPTGNDFRSGAELLAIGTRLTPYSLALAAAANAPTLTVARRPAISVLATGDELVLPGAALAPDQIVASNSFGLIPLLAPFASQVRDLGIARDDASVLATSLEQALAADIVVATGGASVGDHDIVQDVLKDLGVEIDFWRINMRPGKPLMFGTRGSTLVFGLPGNPVSAMVTATVFLLPALRRWLGDANPLGARLLLPLAEPLPANTARRHFQRATIETSGTGVTQVRPISETDSGHTSSLARAQALIVQPENDPGQPAGATVEVIPL</sequence>
<dbReference type="Gene3D" id="2.40.340.10">
    <property type="entry name" value="MoeA, C-terminal, domain IV"/>
    <property type="match status" value="1"/>
</dbReference>
<dbReference type="PROSITE" id="PS01079">
    <property type="entry name" value="MOCF_BIOSYNTHESIS_2"/>
    <property type="match status" value="1"/>
</dbReference>
<evidence type="ECO:0000256" key="3">
    <source>
        <dbReference type="ARBA" id="ARBA00005046"/>
    </source>
</evidence>
<comment type="similarity">
    <text evidence="4 11">Belongs to the MoeA family.</text>
</comment>
<organism evidence="12 13">
    <name type="scientific">Paradevosia tibetensis</name>
    <dbReference type="NCBI Taxonomy" id="1447062"/>
    <lineage>
        <taxon>Bacteria</taxon>
        <taxon>Pseudomonadati</taxon>
        <taxon>Pseudomonadota</taxon>
        <taxon>Alphaproteobacteria</taxon>
        <taxon>Hyphomicrobiales</taxon>
        <taxon>Devosiaceae</taxon>
        <taxon>Paradevosia</taxon>
    </lineage>
</organism>
<evidence type="ECO:0000256" key="11">
    <source>
        <dbReference type="RuleBase" id="RU365090"/>
    </source>
</evidence>
<dbReference type="EMBL" id="CP041690">
    <property type="protein sequence ID" value="QEE20512.1"/>
    <property type="molecule type" value="Genomic_DNA"/>
</dbReference>
<keyword evidence="13" id="KW-1185">Reference proteome</keyword>
<name>A0A5B9DNF1_9HYPH</name>
<dbReference type="SUPFAM" id="SSF63882">
    <property type="entry name" value="MoeA N-terminal region -like"/>
    <property type="match status" value="1"/>
</dbReference>
<evidence type="ECO:0000256" key="6">
    <source>
        <dbReference type="ARBA" id="ARBA00022679"/>
    </source>
</evidence>
<dbReference type="NCBIfam" id="NF045515">
    <property type="entry name" value="Glp_gephyrin"/>
    <property type="match status" value="1"/>
</dbReference>
<dbReference type="EC" id="2.10.1.1" evidence="11"/>
<evidence type="ECO:0000256" key="8">
    <source>
        <dbReference type="ARBA" id="ARBA00022842"/>
    </source>
</evidence>
<dbReference type="Gene3D" id="3.90.105.10">
    <property type="entry name" value="Molybdopterin biosynthesis moea protein, domain 2"/>
    <property type="match status" value="1"/>
</dbReference>
<dbReference type="OrthoDB" id="9804758at2"/>
<dbReference type="Gene3D" id="2.170.190.11">
    <property type="entry name" value="Molybdopterin biosynthesis moea protein, domain 3"/>
    <property type="match status" value="1"/>
</dbReference>
<dbReference type="GO" id="GO:0005829">
    <property type="term" value="C:cytosol"/>
    <property type="evidence" value="ECO:0007669"/>
    <property type="project" value="TreeGrafter"/>
</dbReference>
<dbReference type="Pfam" id="PF03453">
    <property type="entry name" value="MoeA_N"/>
    <property type="match status" value="1"/>
</dbReference>
<gene>
    <name evidence="12" type="ORF">FNA67_10175</name>
</gene>
<keyword evidence="6 11" id="KW-0808">Transferase</keyword>
<evidence type="ECO:0000313" key="13">
    <source>
        <dbReference type="Proteomes" id="UP000321062"/>
    </source>
</evidence>
<evidence type="ECO:0000256" key="5">
    <source>
        <dbReference type="ARBA" id="ARBA00022505"/>
    </source>
</evidence>
<dbReference type="InterPro" id="IPR005110">
    <property type="entry name" value="MoeA_linker/N"/>
</dbReference>
<comment type="function">
    <text evidence="2 11">Catalyzes the insertion of molybdate into adenylated molybdopterin with the concomitant release of AMP.</text>
</comment>
<dbReference type="InterPro" id="IPR036688">
    <property type="entry name" value="MoeA_C_domain_IV_sf"/>
</dbReference>
<accession>A0A5B9DNF1</accession>